<evidence type="ECO:0000313" key="11">
    <source>
        <dbReference type="Proteomes" id="UP001164776"/>
    </source>
</evidence>
<dbReference type="InterPro" id="IPR008271">
    <property type="entry name" value="Ser/Thr_kinase_AS"/>
</dbReference>
<evidence type="ECO:0000313" key="10">
    <source>
        <dbReference type="EMBL" id="KAJ1256625.1"/>
    </source>
</evidence>
<evidence type="ECO:0000259" key="9">
    <source>
        <dbReference type="PROSITE" id="PS50011"/>
    </source>
</evidence>
<dbReference type="Gene3D" id="1.20.930.20">
    <property type="entry name" value="Adaptor protein Cbl, N-terminal domain"/>
    <property type="match status" value="1"/>
</dbReference>
<dbReference type="Pfam" id="PF00069">
    <property type="entry name" value="Pkinase"/>
    <property type="match status" value="1"/>
</dbReference>
<evidence type="ECO:0000256" key="6">
    <source>
        <dbReference type="ARBA" id="ARBA00022840"/>
    </source>
</evidence>
<keyword evidence="6" id="KW-0067">ATP-binding</keyword>
<comment type="catalytic activity">
    <reaction evidence="8">
        <text>L-seryl-[protein] + ATP = O-phospho-L-seryl-[protein] + ADP + H(+)</text>
        <dbReference type="Rhea" id="RHEA:17989"/>
        <dbReference type="Rhea" id="RHEA-COMP:9863"/>
        <dbReference type="Rhea" id="RHEA-COMP:11604"/>
        <dbReference type="ChEBI" id="CHEBI:15378"/>
        <dbReference type="ChEBI" id="CHEBI:29999"/>
        <dbReference type="ChEBI" id="CHEBI:30616"/>
        <dbReference type="ChEBI" id="CHEBI:83421"/>
        <dbReference type="ChEBI" id="CHEBI:456216"/>
        <dbReference type="EC" id="2.7.11.1"/>
    </reaction>
</comment>
<keyword evidence="2" id="KW-0723">Serine/threonine-protein kinase</keyword>
<dbReference type="SMART" id="SM00220">
    <property type="entry name" value="S_TKc"/>
    <property type="match status" value="1"/>
</dbReference>
<name>A0A9W7XCJ2_9POAL</name>
<dbReference type="PANTHER" id="PTHR27006:SF601">
    <property type="entry name" value="PROTEIN KINASE DOMAIN-CONTAINING PROTEIN"/>
    <property type="match status" value="1"/>
</dbReference>
<evidence type="ECO:0000256" key="7">
    <source>
        <dbReference type="ARBA" id="ARBA00047899"/>
    </source>
</evidence>
<dbReference type="SUPFAM" id="SSF56112">
    <property type="entry name" value="Protein kinase-like (PK-like)"/>
    <property type="match status" value="1"/>
</dbReference>
<protein>
    <recommendedName>
        <fullName evidence="1">non-specific serine/threonine protein kinase</fullName>
        <ecNumber evidence="1">2.7.11.1</ecNumber>
    </recommendedName>
</protein>
<dbReference type="CDD" id="cd21037">
    <property type="entry name" value="MLKL_NTD"/>
    <property type="match status" value="1"/>
</dbReference>
<evidence type="ECO:0000256" key="4">
    <source>
        <dbReference type="ARBA" id="ARBA00022741"/>
    </source>
</evidence>
<dbReference type="GO" id="GO:0007166">
    <property type="term" value="P:cell surface receptor signaling pathway"/>
    <property type="evidence" value="ECO:0007669"/>
    <property type="project" value="InterPro"/>
</dbReference>
<dbReference type="InterPro" id="IPR054000">
    <property type="entry name" value="MLKL_N"/>
</dbReference>
<dbReference type="InterPro" id="IPR059179">
    <property type="entry name" value="MLKL-like_MCAfunc"/>
</dbReference>
<organism evidence="10 11">
    <name type="scientific">Paspalum vaginatum</name>
    <name type="common">seashore paspalum</name>
    <dbReference type="NCBI Taxonomy" id="158149"/>
    <lineage>
        <taxon>Eukaryota</taxon>
        <taxon>Viridiplantae</taxon>
        <taxon>Streptophyta</taxon>
        <taxon>Embryophyta</taxon>
        <taxon>Tracheophyta</taxon>
        <taxon>Spermatophyta</taxon>
        <taxon>Magnoliopsida</taxon>
        <taxon>Liliopsida</taxon>
        <taxon>Poales</taxon>
        <taxon>Poaceae</taxon>
        <taxon>PACMAD clade</taxon>
        <taxon>Panicoideae</taxon>
        <taxon>Andropogonodae</taxon>
        <taxon>Paspaleae</taxon>
        <taxon>Paspalinae</taxon>
        <taxon>Paspalum</taxon>
    </lineage>
</organism>
<dbReference type="OrthoDB" id="665057at2759"/>
<dbReference type="InterPro" id="IPR000719">
    <property type="entry name" value="Prot_kinase_dom"/>
</dbReference>
<evidence type="ECO:0000256" key="2">
    <source>
        <dbReference type="ARBA" id="ARBA00022527"/>
    </source>
</evidence>
<dbReference type="GO" id="GO:0005524">
    <property type="term" value="F:ATP binding"/>
    <property type="evidence" value="ECO:0007669"/>
    <property type="project" value="UniProtKB-KW"/>
</dbReference>
<dbReference type="PANTHER" id="PTHR27006">
    <property type="entry name" value="PROMASTIGOTE SURFACE ANTIGEN PROTEIN PSA"/>
    <property type="match status" value="1"/>
</dbReference>
<reference evidence="10 11" key="1">
    <citation type="submission" date="2022-10" db="EMBL/GenBank/DDBJ databases">
        <title>WGS assembly of Paspalum vaginatum 540-79.</title>
        <authorList>
            <person name="Sun G."/>
            <person name="Wase N."/>
            <person name="Shu S."/>
            <person name="Jenkins J."/>
            <person name="Zhou B."/>
            <person name="Torres-Rodriguez J."/>
            <person name="Chen C."/>
            <person name="Sandor L."/>
            <person name="Plott C."/>
            <person name="Yoshinga Y."/>
            <person name="Daum C."/>
            <person name="Qi P."/>
            <person name="Barry K."/>
            <person name="Lipzen A."/>
            <person name="Berry L."/>
            <person name="Pedersen C."/>
            <person name="Gottilla T."/>
            <person name="Foltz A."/>
            <person name="Yu H."/>
            <person name="O'Malley R."/>
            <person name="Zhang C."/>
            <person name="Devos K."/>
            <person name="Sigmon B."/>
            <person name="Yu B."/>
            <person name="Obata T."/>
            <person name="Schmutz J."/>
            <person name="Schnable J."/>
        </authorList>
    </citation>
    <scope>NUCLEOTIDE SEQUENCE [LARGE SCALE GENOMIC DNA]</scope>
    <source>
        <strain evidence="11">cv. 540-79</strain>
    </source>
</reference>
<dbReference type="AlphaFoldDB" id="A0A9W7XCJ2"/>
<dbReference type="EC" id="2.7.11.1" evidence="1"/>
<evidence type="ECO:0000256" key="3">
    <source>
        <dbReference type="ARBA" id="ARBA00022679"/>
    </source>
</evidence>
<keyword evidence="4" id="KW-0547">Nucleotide-binding</keyword>
<dbReference type="EMBL" id="MU629496">
    <property type="protein sequence ID" value="KAJ1256626.1"/>
    <property type="molecule type" value="Genomic_DNA"/>
</dbReference>
<dbReference type="PROSITE" id="PS00108">
    <property type="entry name" value="PROTEIN_KINASE_ST"/>
    <property type="match status" value="1"/>
</dbReference>
<dbReference type="EMBL" id="MU629496">
    <property type="protein sequence ID" value="KAJ1256625.1"/>
    <property type="molecule type" value="Genomic_DNA"/>
</dbReference>
<dbReference type="InterPro" id="IPR036537">
    <property type="entry name" value="Adaptor_Cbl_N_dom_sf"/>
</dbReference>
<evidence type="ECO:0000256" key="8">
    <source>
        <dbReference type="ARBA" id="ARBA00048679"/>
    </source>
</evidence>
<proteinExistence type="predicted"/>
<comment type="caution">
    <text evidence="10">The sequence shown here is derived from an EMBL/GenBank/DDBJ whole genome shotgun (WGS) entry which is preliminary data.</text>
</comment>
<dbReference type="InterPro" id="IPR011009">
    <property type="entry name" value="Kinase-like_dom_sf"/>
</dbReference>
<dbReference type="Pfam" id="PF22215">
    <property type="entry name" value="MLKL_N"/>
    <property type="match status" value="1"/>
</dbReference>
<sequence>MADPVATVEKIVKLGLAIKQAVDTVRKNEEVCREITKRVLRFSDILSQSQLQQTGMLDANPAMAGALEDLEETLERALELVTACQGSRRRSAIRRLVTARDLSRKLREVKDDILNQAMLALFAINTHTTVLLNTIRISVHGGHHPHLPRLTEDAGPMELEISHSSHSTDDVRCEHDCEENSVPAGCEAHLSPLVVEITVREFRFADLEAATNGFSDSNIVGRGGIATVYKGVLSDGSAMAIKKFRWAPRFGWEHTYKQLLLASKLEHRNIVKVLGYAQEAGPVKGWFKGRKGLDTEREYIWVEEYVPKGTVHEVIHRQEPRLDWSSLIRIIEGIAQGVKYLHEQRIVHLDLKPTNIVLDSHMNPKITDFEVSKVLNGNQMKRDIITAGTFQYIAPEYLTGGTVSTKNDVYAFGVTVLEAVSGIHRRCSKPRDFHLHQWAWKALEGRPKEFDPTLFVESQLVEIKRCIQVGLLCAQHERADRPTMADVLLMLHGEKTLPNLRKPGYI</sequence>
<dbReference type="Proteomes" id="UP001164776">
    <property type="component" value="Unassembled WGS sequence"/>
</dbReference>
<feature type="domain" description="Protein kinase" evidence="9">
    <location>
        <begin position="214"/>
        <end position="497"/>
    </location>
</feature>
<keyword evidence="11" id="KW-1185">Reference proteome</keyword>
<accession>A0A9W7XCJ2</accession>
<dbReference type="PROSITE" id="PS50011">
    <property type="entry name" value="PROTEIN_KINASE_DOM"/>
    <property type="match status" value="1"/>
</dbReference>
<dbReference type="FunFam" id="1.10.510.10:FF:001023">
    <property type="entry name" value="Os07g0541700 protein"/>
    <property type="match status" value="1"/>
</dbReference>
<dbReference type="Gene3D" id="1.10.510.10">
    <property type="entry name" value="Transferase(Phosphotransferase) domain 1"/>
    <property type="match status" value="1"/>
</dbReference>
<dbReference type="EMBL" id="MU629496">
    <property type="protein sequence ID" value="KAJ1256627.1"/>
    <property type="molecule type" value="Genomic_DNA"/>
</dbReference>
<gene>
    <name evidence="10" type="ORF">BS78_K343200</name>
</gene>
<comment type="catalytic activity">
    <reaction evidence="7">
        <text>L-threonyl-[protein] + ATP = O-phospho-L-threonyl-[protein] + ADP + H(+)</text>
        <dbReference type="Rhea" id="RHEA:46608"/>
        <dbReference type="Rhea" id="RHEA-COMP:11060"/>
        <dbReference type="Rhea" id="RHEA-COMP:11605"/>
        <dbReference type="ChEBI" id="CHEBI:15378"/>
        <dbReference type="ChEBI" id="CHEBI:30013"/>
        <dbReference type="ChEBI" id="CHEBI:30616"/>
        <dbReference type="ChEBI" id="CHEBI:61977"/>
        <dbReference type="ChEBI" id="CHEBI:456216"/>
        <dbReference type="EC" id="2.7.11.1"/>
    </reaction>
</comment>
<keyword evidence="5" id="KW-0418">Kinase</keyword>
<evidence type="ECO:0000256" key="5">
    <source>
        <dbReference type="ARBA" id="ARBA00022777"/>
    </source>
</evidence>
<evidence type="ECO:0000256" key="1">
    <source>
        <dbReference type="ARBA" id="ARBA00012513"/>
    </source>
</evidence>
<dbReference type="Gene3D" id="3.30.200.20">
    <property type="entry name" value="Phosphorylase Kinase, domain 1"/>
    <property type="match status" value="1"/>
</dbReference>
<keyword evidence="3" id="KW-0808">Transferase</keyword>
<dbReference type="GO" id="GO:0004674">
    <property type="term" value="F:protein serine/threonine kinase activity"/>
    <property type="evidence" value="ECO:0007669"/>
    <property type="project" value="UniProtKB-KW"/>
</dbReference>